<reference evidence="2" key="2">
    <citation type="submission" date="2023-05" db="EMBL/GenBank/DDBJ databases">
        <authorList>
            <consortium name="Lawrence Berkeley National Laboratory"/>
            <person name="Steindorff A."/>
            <person name="Hensen N."/>
            <person name="Bonometti L."/>
            <person name="Westerberg I."/>
            <person name="Brannstrom I.O."/>
            <person name="Guillou S."/>
            <person name="Cros-Aarteil S."/>
            <person name="Calhoun S."/>
            <person name="Haridas S."/>
            <person name="Kuo A."/>
            <person name="Mondo S."/>
            <person name="Pangilinan J."/>
            <person name="Riley R."/>
            <person name="Labutti K."/>
            <person name="Andreopoulos B."/>
            <person name="Lipzen A."/>
            <person name="Chen C."/>
            <person name="Yanf M."/>
            <person name="Daum C."/>
            <person name="Ng V."/>
            <person name="Clum A."/>
            <person name="Ohm R."/>
            <person name="Martin F."/>
            <person name="Silar P."/>
            <person name="Natvig D."/>
            <person name="Lalanne C."/>
            <person name="Gautier V."/>
            <person name="Ament-Velasquez S.L."/>
            <person name="Kruys A."/>
            <person name="Hutchinson M.I."/>
            <person name="Powell A.J."/>
            <person name="Barry K."/>
            <person name="Miller A.N."/>
            <person name="Grigoriev I.V."/>
            <person name="Debuchy R."/>
            <person name="Gladieux P."/>
            <person name="Thoren M.H."/>
            <person name="Johannesson H."/>
        </authorList>
    </citation>
    <scope>NUCLEOTIDE SEQUENCE</scope>
    <source>
        <strain evidence="2">CBS 538.74</strain>
    </source>
</reference>
<feature type="region of interest" description="Disordered" evidence="1">
    <location>
        <begin position="172"/>
        <end position="228"/>
    </location>
</feature>
<feature type="compositionally biased region" description="Low complexity" evidence="1">
    <location>
        <begin position="36"/>
        <end position="46"/>
    </location>
</feature>
<protein>
    <submittedName>
        <fullName evidence="2">Uncharacterized protein</fullName>
    </submittedName>
</protein>
<evidence type="ECO:0000256" key="1">
    <source>
        <dbReference type="SAM" id="MobiDB-lite"/>
    </source>
</evidence>
<sequence length="407" mass="42103">MDRNVVFSGAPADADTEFTPAAASPPGYDIPSTLGPSGTHASPAAAAPFAHHRDAASSAAPVGFGAPSFGAADGWAVSAGPPPGQAHASHLYTQDQAVSPSSVFLPTSTYPSPPSRWAPGSLGPGFGPDQEPISTSAAGPAFAAPSRGLDNIAHSTLSKSFFDHNNVYSTTSALSAPSPGGHFPNNNGPPPDELIDPSLFVDVSPPPPQAQSANRRPAPAPAPPALPTASASQVAPVALIPASVGPAAVVLSDALLPNPLGNQQLAAGRSAHPGSLPGPPDVDPIFWQRIYNRADTHMHSRSGGDKAYPIQARTNGRTYQIALVKLVGAVVESLNLVGKPGVLDKRNYLRQGSLTWTPNTNIVVFLRSRGIIIARSTWAQAQPLPFHGKTSAVHGFRWETNVDWKNL</sequence>
<dbReference type="AlphaFoldDB" id="A0AAN6ZU07"/>
<feature type="region of interest" description="Disordered" evidence="1">
    <location>
        <begin position="103"/>
        <end position="131"/>
    </location>
</feature>
<evidence type="ECO:0000313" key="2">
    <source>
        <dbReference type="EMBL" id="KAK4150054.1"/>
    </source>
</evidence>
<feature type="compositionally biased region" description="Low complexity" evidence="1">
    <location>
        <begin position="177"/>
        <end position="186"/>
    </location>
</feature>
<evidence type="ECO:0000313" key="3">
    <source>
        <dbReference type="Proteomes" id="UP001302745"/>
    </source>
</evidence>
<reference evidence="2" key="1">
    <citation type="journal article" date="2023" name="Mol. Phylogenet. Evol.">
        <title>Genome-scale phylogeny and comparative genomics of the fungal order Sordariales.</title>
        <authorList>
            <person name="Hensen N."/>
            <person name="Bonometti L."/>
            <person name="Westerberg I."/>
            <person name="Brannstrom I.O."/>
            <person name="Guillou S."/>
            <person name="Cros-Aarteil S."/>
            <person name="Calhoun S."/>
            <person name="Haridas S."/>
            <person name="Kuo A."/>
            <person name="Mondo S."/>
            <person name="Pangilinan J."/>
            <person name="Riley R."/>
            <person name="LaButti K."/>
            <person name="Andreopoulos B."/>
            <person name="Lipzen A."/>
            <person name="Chen C."/>
            <person name="Yan M."/>
            <person name="Daum C."/>
            <person name="Ng V."/>
            <person name="Clum A."/>
            <person name="Steindorff A."/>
            <person name="Ohm R.A."/>
            <person name="Martin F."/>
            <person name="Silar P."/>
            <person name="Natvig D.O."/>
            <person name="Lalanne C."/>
            <person name="Gautier V."/>
            <person name="Ament-Velasquez S.L."/>
            <person name="Kruys A."/>
            <person name="Hutchinson M.I."/>
            <person name="Powell A.J."/>
            <person name="Barry K."/>
            <person name="Miller A.N."/>
            <person name="Grigoriev I.V."/>
            <person name="Debuchy R."/>
            <person name="Gladieux P."/>
            <person name="Hiltunen Thoren M."/>
            <person name="Johannesson H."/>
        </authorList>
    </citation>
    <scope>NUCLEOTIDE SEQUENCE</scope>
    <source>
        <strain evidence="2">CBS 538.74</strain>
    </source>
</reference>
<organism evidence="2 3">
    <name type="scientific">Chaetomidium leptoderma</name>
    <dbReference type="NCBI Taxonomy" id="669021"/>
    <lineage>
        <taxon>Eukaryota</taxon>
        <taxon>Fungi</taxon>
        <taxon>Dikarya</taxon>
        <taxon>Ascomycota</taxon>
        <taxon>Pezizomycotina</taxon>
        <taxon>Sordariomycetes</taxon>
        <taxon>Sordariomycetidae</taxon>
        <taxon>Sordariales</taxon>
        <taxon>Chaetomiaceae</taxon>
        <taxon>Chaetomidium</taxon>
    </lineage>
</organism>
<comment type="caution">
    <text evidence="2">The sequence shown here is derived from an EMBL/GenBank/DDBJ whole genome shotgun (WGS) entry which is preliminary data.</text>
</comment>
<name>A0AAN6ZU07_9PEZI</name>
<gene>
    <name evidence="2" type="ORF">C8A00DRAFT_37360</name>
</gene>
<accession>A0AAN6ZU07</accession>
<dbReference type="EMBL" id="MU857101">
    <property type="protein sequence ID" value="KAK4150054.1"/>
    <property type="molecule type" value="Genomic_DNA"/>
</dbReference>
<dbReference type="Proteomes" id="UP001302745">
    <property type="component" value="Unassembled WGS sequence"/>
</dbReference>
<feature type="region of interest" description="Disordered" evidence="1">
    <location>
        <begin position="1"/>
        <end position="46"/>
    </location>
</feature>
<keyword evidence="3" id="KW-1185">Reference proteome</keyword>
<proteinExistence type="predicted"/>